<comment type="caution">
    <text evidence="3">The sequence shown here is derived from an EMBL/GenBank/DDBJ whole genome shotgun (WGS) entry which is preliminary data.</text>
</comment>
<proteinExistence type="inferred from homology"/>
<dbReference type="Gene3D" id="3.60.10.10">
    <property type="entry name" value="Endonuclease/exonuclease/phosphatase"/>
    <property type="match status" value="1"/>
</dbReference>
<comment type="similarity">
    <text evidence="1">Belongs to the enoyl-CoA hydratase/isomerase family.</text>
</comment>
<evidence type="ECO:0000256" key="1">
    <source>
        <dbReference type="ARBA" id="ARBA00005254"/>
    </source>
</evidence>
<reference evidence="3 4" key="1">
    <citation type="submission" date="2018-09" db="EMBL/GenBank/DDBJ databases">
        <title>A high-quality reference genome of wild soybean provides a powerful tool to mine soybean genomes.</title>
        <authorList>
            <person name="Xie M."/>
            <person name="Chung C.Y.L."/>
            <person name="Li M.-W."/>
            <person name="Wong F.-L."/>
            <person name="Chan T.-F."/>
            <person name="Lam H.-M."/>
        </authorList>
    </citation>
    <scope>NUCLEOTIDE SEQUENCE [LARGE SCALE GENOMIC DNA]</scope>
    <source>
        <strain evidence="4">cv. W05</strain>
        <tissue evidence="3">Hypocotyl of etiolated seedlings</tissue>
    </source>
</reference>
<dbReference type="InterPro" id="IPR036691">
    <property type="entry name" value="Endo/exonu/phosph_ase_sf"/>
</dbReference>
<organism evidence="3 4">
    <name type="scientific">Glycine soja</name>
    <name type="common">Wild soybean</name>
    <dbReference type="NCBI Taxonomy" id="3848"/>
    <lineage>
        <taxon>Eukaryota</taxon>
        <taxon>Viridiplantae</taxon>
        <taxon>Streptophyta</taxon>
        <taxon>Embryophyta</taxon>
        <taxon>Tracheophyta</taxon>
        <taxon>Spermatophyta</taxon>
        <taxon>Magnoliopsida</taxon>
        <taxon>eudicotyledons</taxon>
        <taxon>Gunneridae</taxon>
        <taxon>Pentapetalae</taxon>
        <taxon>rosids</taxon>
        <taxon>fabids</taxon>
        <taxon>Fabales</taxon>
        <taxon>Fabaceae</taxon>
        <taxon>Papilionoideae</taxon>
        <taxon>50 kb inversion clade</taxon>
        <taxon>NPAAA clade</taxon>
        <taxon>indigoferoid/millettioid clade</taxon>
        <taxon>Phaseoleae</taxon>
        <taxon>Glycine</taxon>
        <taxon>Glycine subgen. Soja</taxon>
    </lineage>
</organism>
<dbReference type="InterPro" id="IPR029045">
    <property type="entry name" value="ClpP/crotonase-like_dom_sf"/>
</dbReference>
<gene>
    <name evidence="3" type="ORF">D0Y65_000913</name>
</gene>
<dbReference type="EMBL" id="QZWG01000001">
    <property type="protein sequence ID" value="RZC29116.1"/>
    <property type="molecule type" value="Genomic_DNA"/>
</dbReference>
<evidence type="ECO:0000313" key="4">
    <source>
        <dbReference type="Proteomes" id="UP000289340"/>
    </source>
</evidence>
<dbReference type="PANTHER" id="PTHR43802:SF1">
    <property type="entry name" value="IP11341P-RELATED"/>
    <property type="match status" value="1"/>
</dbReference>
<keyword evidence="4" id="KW-1185">Reference proteome</keyword>
<feature type="compositionally biased region" description="Polar residues" evidence="2">
    <location>
        <begin position="148"/>
        <end position="158"/>
    </location>
</feature>
<dbReference type="GO" id="GO:0005777">
    <property type="term" value="C:peroxisome"/>
    <property type="evidence" value="ECO:0007669"/>
    <property type="project" value="TreeGrafter"/>
</dbReference>
<accession>A0A445M0R1</accession>
<evidence type="ECO:0000313" key="3">
    <source>
        <dbReference type="EMBL" id="RZC29116.1"/>
    </source>
</evidence>
<dbReference type="SUPFAM" id="SSF56219">
    <property type="entry name" value="DNase I-like"/>
    <property type="match status" value="1"/>
</dbReference>
<feature type="region of interest" description="Disordered" evidence="2">
    <location>
        <begin position="148"/>
        <end position="176"/>
    </location>
</feature>
<sequence>MNQVSLLATPLTAEVAKRLGFVNHIVEEAQLLKKSREVADAIVKNNQDLVLRYKAVINDVLKLDLGRTLSLEKVGVGIEEIKQSLIQQCVLLTEKSAENLKTRSMDYKWNLGFNVKINYVEEPVQDYVQAVVSTILLIHEQIIATQPSLPQKPTFSSPNPNPHKPTFSSKNPSPSSRPNLKVLFIGRPWRPGSLGTMSLLSWNCRGLGNLSAIPILKDLAQTYHVDVIFLCEILVSSHQIEQFFSQSNFDSSFVVDPIDRGWSLALL</sequence>
<protein>
    <submittedName>
        <fullName evidence="3">Putative enoyl-CoA hydratase 1, peroxisomal</fullName>
    </submittedName>
</protein>
<evidence type="ECO:0000256" key="2">
    <source>
        <dbReference type="SAM" id="MobiDB-lite"/>
    </source>
</evidence>
<dbReference type="Proteomes" id="UP000289340">
    <property type="component" value="Chromosome 1"/>
</dbReference>
<dbReference type="Gene3D" id="3.90.226.10">
    <property type="entry name" value="2-enoyl-CoA Hydratase, Chain A, domain 1"/>
    <property type="match status" value="1"/>
</dbReference>
<dbReference type="PANTHER" id="PTHR43802">
    <property type="entry name" value="ENOYL-COA HYDRATASE"/>
    <property type="match status" value="1"/>
</dbReference>
<feature type="compositionally biased region" description="Low complexity" evidence="2">
    <location>
        <begin position="165"/>
        <end position="176"/>
    </location>
</feature>
<name>A0A445M0R1_GLYSO</name>
<dbReference type="SUPFAM" id="SSF52096">
    <property type="entry name" value="ClpP/crotonase"/>
    <property type="match status" value="1"/>
</dbReference>
<dbReference type="AlphaFoldDB" id="A0A445M0R1"/>